<proteinExistence type="inferred from homology"/>
<dbReference type="EMBL" id="JACGWJ010000021">
    <property type="protein sequence ID" value="KAL0334551.1"/>
    <property type="molecule type" value="Genomic_DNA"/>
</dbReference>
<dbReference type="InterPro" id="IPR046848">
    <property type="entry name" value="E_motif"/>
</dbReference>
<feature type="domain" description="DYW" evidence="2">
    <location>
        <begin position="97"/>
        <end position="167"/>
    </location>
</feature>
<name>A0AAW2MVT2_SESRA</name>
<reference evidence="3" key="2">
    <citation type="journal article" date="2024" name="Plant">
        <title>Genomic evolution and insights into agronomic trait innovations of Sesamum species.</title>
        <authorList>
            <person name="Miao H."/>
            <person name="Wang L."/>
            <person name="Qu L."/>
            <person name="Liu H."/>
            <person name="Sun Y."/>
            <person name="Le M."/>
            <person name="Wang Q."/>
            <person name="Wei S."/>
            <person name="Zheng Y."/>
            <person name="Lin W."/>
            <person name="Duan Y."/>
            <person name="Cao H."/>
            <person name="Xiong S."/>
            <person name="Wang X."/>
            <person name="Wei L."/>
            <person name="Li C."/>
            <person name="Ma Q."/>
            <person name="Ju M."/>
            <person name="Zhao R."/>
            <person name="Li G."/>
            <person name="Mu C."/>
            <person name="Tian Q."/>
            <person name="Mei H."/>
            <person name="Zhang T."/>
            <person name="Gao T."/>
            <person name="Zhang H."/>
        </authorList>
    </citation>
    <scope>NUCLEOTIDE SEQUENCE</scope>
    <source>
        <strain evidence="3">G02</strain>
    </source>
</reference>
<gene>
    <name evidence="3" type="ORF">Sradi_4667000</name>
</gene>
<dbReference type="Pfam" id="PF20431">
    <property type="entry name" value="E_motif"/>
    <property type="match status" value="1"/>
</dbReference>
<comment type="caution">
    <text evidence="3">The sequence shown here is derived from an EMBL/GenBank/DDBJ whole genome shotgun (WGS) entry which is preliminary data.</text>
</comment>
<dbReference type="Pfam" id="PF14432">
    <property type="entry name" value="DYW_deaminase"/>
    <property type="match status" value="1"/>
</dbReference>
<dbReference type="AlphaFoldDB" id="A0AAW2MVT2"/>
<sequence length="226" mass="26009">MLLLSNMYAEVGRWEDVDRVRYLLKKQGLERTTGCSIVECNGKTYKFTNHDRSQTESNIIYAVLDILSRKVGEDPYVHSAYKFKPPDLLRRRDNSPMCHSVRLAICFGLIGTSIGEPVVIRKNIRICEDCHRATKRISEITNREIVVGDPKIYHHFKDGRCSCGDYWGDKKIEALGDQAGLVCINAVYVYICQTECRKEAEYTEWVIAILVHPISGYRNDQHHCHL</sequence>
<accession>A0AAW2MVT2</accession>
<dbReference type="InterPro" id="IPR032867">
    <property type="entry name" value="DYW_dom"/>
</dbReference>
<dbReference type="GO" id="GO:0008270">
    <property type="term" value="F:zinc ion binding"/>
    <property type="evidence" value="ECO:0007669"/>
    <property type="project" value="InterPro"/>
</dbReference>
<evidence type="ECO:0000259" key="2">
    <source>
        <dbReference type="Pfam" id="PF14432"/>
    </source>
</evidence>
<protein>
    <submittedName>
        <fullName evidence="3">Pentatricopeptide repeat-containing protein, chloroplastic</fullName>
    </submittedName>
</protein>
<evidence type="ECO:0000256" key="1">
    <source>
        <dbReference type="ARBA" id="ARBA00006643"/>
    </source>
</evidence>
<evidence type="ECO:0000313" key="3">
    <source>
        <dbReference type="EMBL" id="KAL0334551.1"/>
    </source>
</evidence>
<reference evidence="3" key="1">
    <citation type="submission" date="2020-06" db="EMBL/GenBank/DDBJ databases">
        <authorList>
            <person name="Li T."/>
            <person name="Hu X."/>
            <person name="Zhang T."/>
            <person name="Song X."/>
            <person name="Zhang H."/>
            <person name="Dai N."/>
            <person name="Sheng W."/>
            <person name="Hou X."/>
            <person name="Wei L."/>
        </authorList>
    </citation>
    <scope>NUCLEOTIDE SEQUENCE</scope>
    <source>
        <strain evidence="3">G02</strain>
        <tissue evidence="3">Leaf</tissue>
    </source>
</reference>
<organism evidence="3">
    <name type="scientific">Sesamum radiatum</name>
    <name type="common">Black benniseed</name>
    <dbReference type="NCBI Taxonomy" id="300843"/>
    <lineage>
        <taxon>Eukaryota</taxon>
        <taxon>Viridiplantae</taxon>
        <taxon>Streptophyta</taxon>
        <taxon>Embryophyta</taxon>
        <taxon>Tracheophyta</taxon>
        <taxon>Spermatophyta</taxon>
        <taxon>Magnoliopsida</taxon>
        <taxon>eudicotyledons</taxon>
        <taxon>Gunneridae</taxon>
        <taxon>Pentapetalae</taxon>
        <taxon>asterids</taxon>
        <taxon>lamiids</taxon>
        <taxon>Lamiales</taxon>
        <taxon>Pedaliaceae</taxon>
        <taxon>Sesamum</taxon>
    </lineage>
</organism>
<comment type="similarity">
    <text evidence="1">Belongs to the PPR family. PCMP-H subfamily.</text>
</comment>